<proteinExistence type="inferred from homology"/>
<keyword evidence="4" id="KW-1185">Reference proteome</keyword>
<dbReference type="AlphaFoldDB" id="D6SQY3"/>
<evidence type="ECO:0000256" key="1">
    <source>
        <dbReference type="ARBA" id="ARBA00006226"/>
    </source>
</evidence>
<comment type="similarity">
    <text evidence="1">Belongs to the RelE toxin family.</text>
</comment>
<dbReference type="NCBIfam" id="TIGR02385">
    <property type="entry name" value="RelE_StbE"/>
    <property type="match status" value="1"/>
</dbReference>
<comment type="caution">
    <text evidence="3">The sequence shown here is derived from an EMBL/GenBank/DDBJ whole genome shotgun (WGS) entry which is preliminary data.</text>
</comment>
<dbReference type="InterPro" id="IPR035093">
    <property type="entry name" value="RelE/ParE_toxin_dom_sf"/>
</dbReference>
<dbReference type="eggNOG" id="COG2026">
    <property type="taxonomic scope" value="Bacteria"/>
</dbReference>
<dbReference type="SUPFAM" id="SSF143011">
    <property type="entry name" value="RelE-like"/>
    <property type="match status" value="1"/>
</dbReference>
<protein>
    <submittedName>
        <fullName evidence="3">Addiction module toxin, RelE/StbE family</fullName>
    </submittedName>
</protein>
<reference evidence="3" key="1">
    <citation type="submission" date="2010-05" db="EMBL/GenBank/DDBJ databases">
        <title>The draft genome of Desulfonatronospira thiodismutans ASO3-1.</title>
        <authorList>
            <consortium name="US DOE Joint Genome Institute (JGI-PGF)"/>
            <person name="Lucas S."/>
            <person name="Copeland A."/>
            <person name="Lapidus A."/>
            <person name="Cheng J.-F."/>
            <person name="Bruce D."/>
            <person name="Goodwin L."/>
            <person name="Pitluck S."/>
            <person name="Chertkov O."/>
            <person name="Brettin T."/>
            <person name="Detter J.C."/>
            <person name="Han C."/>
            <person name="Land M.L."/>
            <person name="Hauser L."/>
            <person name="Kyrpides N."/>
            <person name="Mikhailova N."/>
            <person name="Muyzer G."/>
            <person name="Woyke T."/>
        </authorList>
    </citation>
    <scope>NUCLEOTIDE SEQUENCE [LARGE SCALE GENOMIC DNA]</scope>
    <source>
        <strain evidence="3">ASO3-1</strain>
    </source>
</reference>
<name>D6SQY3_9BACT</name>
<evidence type="ECO:0000256" key="2">
    <source>
        <dbReference type="ARBA" id="ARBA00022649"/>
    </source>
</evidence>
<gene>
    <name evidence="3" type="ORF">Dthio_PD2557</name>
</gene>
<dbReference type="OrthoDB" id="9797723at2"/>
<accession>D6SQY3</accession>
<dbReference type="Gene3D" id="3.30.2310.20">
    <property type="entry name" value="RelE-like"/>
    <property type="match status" value="1"/>
</dbReference>
<evidence type="ECO:0000313" key="3">
    <source>
        <dbReference type="EMBL" id="EFI35159.1"/>
    </source>
</evidence>
<dbReference type="Proteomes" id="UP000005496">
    <property type="component" value="Unassembled WGS sequence"/>
</dbReference>
<organism evidence="3 4">
    <name type="scientific">Desulfonatronospira thiodismutans ASO3-1</name>
    <dbReference type="NCBI Taxonomy" id="555779"/>
    <lineage>
        <taxon>Bacteria</taxon>
        <taxon>Pseudomonadati</taxon>
        <taxon>Thermodesulfobacteriota</taxon>
        <taxon>Desulfovibrionia</taxon>
        <taxon>Desulfovibrionales</taxon>
        <taxon>Desulfonatronovibrionaceae</taxon>
        <taxon>Desulfonatronospira</taxon>
    </lineage>
</organism>
<sequence>MTWQISFTPGAEKELKKLGKQESQRITRYLKERVTQDPRALGTVLKGQLREFWRYRVEDYRVLVKIQDEKLLILVIHRVHRSKSYFAVDP</sequence>
<dbReference type="EMBL" id="ACJN02000002">
    <property type="protein sequence ID" value="EFI35159.1"/>
    <property type="molecule type" value="Genomic_DNA"/>
</dbReference>
<dbReference type="PANTHER" id="PTHR35601">
    <property type="entry name" value="TOXIN RELE"/>
    <property type="match status" value="1"/>
</dbReference>
<dbReference type="InterPro" id="IPR007712">
    <property type="entry name" value="RelE/ParE_toxin"/>
</dbReference>
<dbReference type="PANTHER" id="PTHR35601:SF1">
    <property type="entry name" value="TOXIN RELE"/>
    <property type="match status" value="1"/>
</dbReference>
<keyword evidence="2" id="KW-1277">Toxin-antitoxin system</keyword>
<evidence type="ECO:0000313" key="4">
    <source>
        <dbReference type="Proteomes" id="UP000005496"/>
    </source>
</evidence>
<dbReference type="Pfam" id="PF05016">
    <property type="entry name" value="ParE_toxin"/>
    <property type="match status" value="1"/>
</dbReference>